<dbReference type="VEuPathDB" id="PiroplasmaDB:BBOV_II005810"/>
<evidence type="ECO:0008006" key="3">
    <source>
        <dbReference type="Google" id="ProtNLM"/>
    </source>
</evidence>
<proteinExistence type="evidence at transcript level"/>
<dbReference type="EMBL" id="AK442336">
    <property type="protein sequence ID" value="BAN66130.1"/>
    <property type="molecule type" value="mRNA"/>
</dbReference>
<sequence>MASVLESGLPALGIECDSDIVEYLLELLESEGIDACAEWIAGASADCDSAKARALAEEAFTALKNNSTSSVSEISVADALQHVDIALAAAKAAAECPKSSSLNTSAWDRSVELDKDVKREIVERYASVELQTLHLDENGQLYASGVSLRDLDDDVALPVNDNAARVKKEQQERRMMQKQQHIDAQAKQQLHKLKQQEREERERLRCQKKERHK</sequence>
<name>S6CAS2_BABBO</name>
<feature type="region of interest" description="Disordered" evidence="1">
    <location>
        <begin position="169"/>
        <end position="213"/>
    </location>
</feature>
<accession>S6CAS2</accession>
<organism evidence="2">
    <name type="scientific">Babesia bovis</name>
    <dbReference type="NCBI Taxonomy" id="5865"/>
    <lineage>
        <taxon>Eukaryota</taxon>
        <taxon>Sar</taxon>
        <taxon>Alveolata</taxon>
        <taxon>Apicomplexa</taxon>
        <taxon>Aconoidasida</taxon>
        <taxon>Piroplasmida</taxon>
        <taxon>Babesiidae</taxon>
        <taxon>Babesia</taxon>
    </lineage>
</organism>
<dbReference type="AlphaFoldDB" id="S6CAS2"/>
<feature type="compositionally biased region" description="Basic and acidic residues" evidence="1">
    <location>
        <begin position="194"/>
        <end position="207"/>
    </location>
</feature>
<gene>
    <name evidence="2" type="primary">BBOV_II005810</name>
</gene>
<evidence type="ECO:0000256" key="1">
    <source>
        <dbReference type="SAM" id="MobiDB-lite"/>
    </source>
</evidence>
<reference evidence="2" key="1">
    <citation type="journal article" date="2014" name="BMC Genomics">
        <title>The Babesia bovis gene and promoter model: an update from full-length EST analysis.</title>
        <authorList>
            <person name="Yamagishi J."/>
            <person name="Wakaguri H."/>
            <person name="Yokoyama N."/>
            <person name="Yamashita R."/>
            <person name="Suzuki Y."/>
            <person name="Xuan X."/>
            <person name="Igarashi I."/>
        </authorList>
    </citation>
    <scope>NUCLEOTIDE SEQUENCE</scope>
    <source>
        <strain evidence="2">Texas</strain>
    </source>
</reference>
<evidence type="ECO:0000313" key="2">
    <source>
        <dbReference type="EMBL" id="BAN66130.1"/>
    </source>
</evidence>
<protein>
    <recommendedName>
        <fullName evidence="3">Coiled-coil domain-containing protein 43</fullName>
    </recommendedName>
</protein>